<evidence type="ECO:0000256" key="5">
    <source>
        <dbReference type="ARBA" id="ARBA00023034"/>
    </source>
</evidence>
<evidence type="ECO:0000256" key="1">
    <source>
        <dbReference type="ARBA" id="ARBA00004323"/>
    </source>
</evidence>
<protein>
    <submittedName>
        <fullName evidence="8">Sulfotransferase-like protein</fullName>
    </submittedName>
</protein>
<dbReference type="GeneID" id="6369815"/>
<dbReference type="SUPFAM" id="SSF52540">
    <property type="entry name" value="P-loop containing nucleoside triphosphate hydrolases"/>
    <property type="match status" value="1"/>
</dbReference>
<keyword evidence="7" id="KW-0325">Glycoprotein</keyword>
<sequence>MTNNTSETCSMIINNQRGFMFLHNPKVAGTSIRRQLFAYDDNPHRLAYQEYVPALERVVELFHVCVGDIPAVWPERTFRNFFKFGFVRNPYDRLFSAWAEHKRQHALDPDTDFNEWAARNLTPSNVRFDWRYTHFCPQHYFFYKNNELFASYIGRYENLAADWAYVRQRLGLDASLEGLGHSKDQTKYDTGRRLTMDDLSRNTLQLVNHIYQRDFHLFGYKMEGVLPALTVHADIVDAMAIGAAGLSHYNAELDPRNFTLGQQCMYWRHRAEAAERQLEKQNGKA</sequence>
<evidence type="ECO:0000256" key="2">
    <source>
        <dbReference type="ARBA" id="ARBA00022679"/>
    </source>
</evidence>
<dbReference type="RefSeq" id="YP_001950111.1">
    <property type="nucleotide sequence ID" value="NC_010811.2"/>
</dbReference>
<organism evidence="8 9">
    <name type="scientific">Ralstonia phage phiRSL1</name>
    <dbReference type="NCBI Taxonomy" id="1980924"/>
    <lineage>
        <taxon>Viruses</taxon>
        <taxon>Duplodnaviria</taxon>
        <taxon>Heunggongvirae</taxon>
        <taxon>Uroviricota</taxon>
        <taxon>Caudoviricetes</taxon>
        <taxon>Mieseafarmvirus</taxon>
        <taxon>Mieseafarmvirus RSL1</taxon>
    </lineage>
</organism>
<reference evidence="8 9" key="1">
    <citation type="journal article" date="2010" name="Virology">
        <title>A jumbo phage infecting the phytopathogen Ralstonia solanacearum defines a new lineage of the Myoviridae family.</title>
        <authorList>
            <person name="Yamada T."/>
            <person name="Satoh S."/>
            <person name="Ishikawa H."/>
            <person name="Fujiwara A."/>
            <person name="Kawasaki T."/>
            <person name="Fujie M."/>
            <person name="Ogata H."/>
        </authorList>
    </citation>
    <scope>NUCLEOTIDE SEQUENCE [LARGE SCALE GENOMIC DNA]</scope>
</reference>
<dbReference type="Gene3D" id="3.40.50.300">
    <property type="entry name" value="P-loop containing nucleotide triphosphate hydrolases"/>
    <property type="match status" value="1"/>
</dbReference>
<dbReference type="GO" id="GO:0016051">
    <property type="term" value="P:carbohydrate biosynthetic process"/>
    <property type="evidence" value="ECO:0007669"/>
    <property type="project" value="InterPro"/>
</dbReference>
<dbReference type="KEGG" id="vg:6369815"/>
<evidence type="ECO:0000256" key="4">
    <source>
        <dbReference type="ARBA" id="ARBA00022989"/>
    </source>
</evidence>
<accession>B2ZYD5</accession>
<dbReference type="PANTHER" id="PTHR12137">
    <property type="entry name" value="CARBOHYDRATE SULFOTRANSFERASE"/>
    <property type="match status" value="1"/>
</dbReference>
<dbReference type="GO" id="GO:0016020">
    <property type="term" value="C:membrane"/>
    <property type="evidence" value="ECO:0007669"/>
    <property type="project" value="InterPro"/>
</dbReference>
<dbReference type="EMBL" id="AB366653">
    <property type="protein sequence ID" value="BAG41681.1"/>
    <property type="molecule type" value="Genomic_DNA"/>
</dbReference>
<evidence type="ECO:0000256" key="7">
    <source>
        <dbReference type="ARBA" id="ARBA00023180"/>
    </source>
</evidence>
<keyword evidence="4" id="KW-1133">Transmembrane helix</keyword>
<keyword evidence="6" id="KW-0472">Membrane</keyword>
<keyword evidence="9" id="KW-1185">Reference proteome</keyword>
<dbReference type="InterPro" id="IPR027417">
    <property type="entry name" value="P-loop_NTPase"/>
</dbReference>
<dbReference type="InterPro" id="IPR018011">
    <property type="entry name" value="Carb_sulfotrans_8-10"/>
</dbReference>
<proteinExistence type="predicted"/>
<keyword evidence="5" id="KW-0333">Golgi apparatus</keyword>
<keyword evidence="3" id="KW-0812">Transmembrane</keyword>
<evidence type="ECO:0000313" key="9">
    <source>
        <dbReference type="Proteomes" id="UP000001034"/>
    </source>
</evidence>
<dbReference type="GO" id="GO:0008146">
    <property type="term" value="F:sulfotransferase activity"/>
    <property type="evidence" value="ECO:0007669"/>
    <property type="project" value="InterPro"/>
</dbReference>
<evidence type="ECO:0000256" key="6">
    <source>
        <dbReference type="ARBA" id="ARBA00023136"/>
    </source>
</evidence>
<evidence type="ECO:0000256" key="3">
    <source>
        <dbReference type="ARBA" id="ARBA00022692"/>
    </source>
</evidence>
<dbReference type="Proteomes" id="UP000001034">
    <property type="component" value="Segment"/>
</dbReference>
<dbReference type="InterPro" id="IPR005331">
    <property type="entry name" value="Sulfotransferase"/>
</dbReference>
<evidence type="ECO:0000313" key="8">
    <source>
        <dbReference type="EMBL" id="BAG41681.1"/>
    </source>
</evidence>
<dbReference type="Pfam" id="PF03567">
    <property type="entry name" value="Sulfotransfer_2"/>
    <property type="match status" value="1"/>
</dbReference>
<comment type="subcellular location">
    <subcellularLocation>
        <location evidence="1">Golgi apparatus membrane</location>
        <topology evidence="1">Single-pass type II membrane protein</topology>
    </subcellularLocation>
</comment>
<dbReference type="PANTHER" id="PTHR12137:SF54">
    <property type="entry name" value="CARBOHYDRATE SULFOTRANSFERASE"/>
    <property type="match status" value="1"/>
</dbReference>
<name>B2ZYD5_9CAUD</name>
<keyword evidence="2 8" id="KW-0808">Transferase</keyword>